<organism evidence="1">
    <name type="scientific">hydrothermal vent metagenome</name>
    <dbReference type="NCBI Taxonomy" id="652676"/>
    <lineage>
        <taxon>unclassified sequences</taxon>
        <taxon>metagenomes</taxon>
        <taxon>ecological metagenomes</taxon>
    </lineage>
</organism>
<dbReference type="AlphaFoldDB" id="A0A3B1AJA5"/>
<dbReference type="EMBL" id="UOFU01000146">
    <property type="protein sequence ID" value="VAW98449.1"/>
    <property type="molecule type" value="Genomic_DNA"/>
</dbReference>
<accession>A0A3B1AJA5</accession>
<gene>
    <name evidence="1" type="ORF">MNBD_GAMMA20-1785</name>
</gene>
<evidence type="ECO:0000313" key="1">
    <source>
        <dbReference type="EMBL" id="VAW98449.1"/>
    </source>
</evidence>
<name>A0A3B1AJA5_9ZZZZ</name>
<protein>
    <submittedName>
        <fullName evidence="1">Uncharacterized protein</fullName>
    </submittedName>
</protein>
<sequence>MPQGTGALPRQYKQPALYLNSMDFKLEKLEIPSLTPLSLQAHNAQGDFVRVFPSVPPRLTIFSTYISPMPQDSITESHPLRLTDF</sequence>
<reference evidence="1" key="1">
    <citation type="submission" date="2018-06" db="EMBL/GenBank/DDBJ databases">
        <authorList>
            <person name="Zhirakovskaya E."/>
        </authorList>
    </citation>
    <scope>NUCLEOTIDE SEQUENCE</scope>
</reference>
<proteinExistence type="predicted"/>